<dbReference type="PANTHER" id="PTHR11647">
    <property type="entry name" value="HYDRANTOINASE/DIHYDROPYRIMIDINASE FAMILY MEMBER"/>
    <property type="match status" value="1"/>
</dbReference>
<evidence type="ECO:0000259" key="2">
    <source>
        <dbReference type="Pfam" id="PF07969"/>
    </source>
</evidence>
<feature type="chain" id="PRO_5020922295" evidence="1">
    <location>
        <begin position="33"/>
        <end position="543"/>
    </location>
</feature>
<dbReference type="Gene3D" id="3.20.20.140">
    <property type="entry name" value="Metal-dependent hydrolases"/>
    <property type="match status" value="2"/>
</dbReference>
<dbReference type="SUPFAM" id="SSF51338">
    <property type="entry name" value="Composite domain of metallo-dependent hydrolases"/>
    <property type="match status" value="1"/>
</dbReference>
<keyword evidence="1" id="KW-0732">Signal</keyword>
<dbReference type="EMBL" id="SEWF01000011">
    <property type="protein sequence ID" value="RYU95832.1"/>
    <property type="molecule type" value="Genomic_DNA"/>
</dbReference>
<dbReference type="InterPro" id="IPR050378">
    <property type="entry name" value="Metallo-dep_Hydrolases_sf"/>
</dbReference>
<dbReference type="CDD" id="cd01297">
    <property type="entry name" value="D-aminoacylase"/>
    <property type="match status" value="1"/>
</dbReference>
<reference evidence="3 4" key="1">
    <citation type="submission" date="2019-02" db="EMBL/GenBank/DDBJ databases">
        <title>Bacterial novel species Emticicia sp. 17J42-9 isolated from soil.</title>
        <authorList>
            <person name="Jung H.-Y."/>
        </authorList>
    </citation>
    <scope>NUCLEOTIDE SEQUENCE [LARGE SCALE GENOMIC DNA]</scope>
    <source>
        <strain evidence="3 4">17J42-9</strain>
    </source>
</reference>
<dbReference type="Proteomes" id="UP000293162">
    <property type="component" value="Unassembled WGS sequence"/>
</dbReference>
<comment type="caution">
    <text evidence="3">The sequence shown here is derived from an EMBL/GenBank/DDBJ whole genome shotgun (WGS) entry which is preliminary data.</text>
</comment>
<dbReference type="InterPro" id="IPR013108">
    <property type="entry name" value="Amidohydro_3"/>
</dbReference>
<dbReference type="InterPro" id="IPR032466">
    <property type="entry name" value="Metal_Hydrolase"/>
</dbReference>
<evidence type="ECO:0000256" key="1">
    <source>
        <dbReference type="SAM" id="SignalP"/>
    </source>
</evidence>
<dbReference type="GO" id="GO:0016810">
    <property type="term" value="F:hydrolase activity, acting on carbon-nitrogen (but not peptide) bonds"/>
    <property type="evidence" value="ECO:0007669"/>
    <property type="project" value="InterPro"/>
</dbReference>
<dbReference type="InterPro" id="IPR011059">
    <property type="entry name" value="Metal-dep_hydrolase_composite"/>
</dbReference>
<name>A0A4Q5M0Y6_9BACT</name>
<sequence length="543" mass="59861">MNFINQLKSFSSQLQQAGLLLIALFLYSEANAQQYDVIIKNGRIVDGSGNPWYIADIAIKGGKIAGIGMFQANEAKQIIDAKNQIVCPGFIDVHTHVEDGIRTVSTADNFIHDGVTSVITGNCGSSEVNLARFFDELKQMQISVNLGSLIGHNSVRRYVMMNVFRDPTTQEQQKMEALVEQAMKDGAVGLATGLIYIPGTYSKTPEVVGLAKAASKFGGIYASHIRDEGVKVKDAIEEAINIGREAHIPVEISHFKISSKPLWGQSDMTIGIVEKARLEGIDVNVDQYPYTASSTNMGTMLPSWALADGDSMVHVRLTNPETRKKIREEMIKGVKADKRKNYDYAFVARYRADSTLNGKNVSEINKLLGRKSNLATEADLIMDMVDKGGAQMVFHKMSEDDVAKILRYPNTMIASDAGVIQFNRNMPHPRGYGSNARVLGRYVREKQVLTLEDAVRRMTSLPAQRFKIEDRGLIRTGFAADIVIFDENKITDKATYEKPHAYSEGIDYVLVNGTPVLENGKHTGKKPGAIIYGKGKLSSTEGQ</sequence>
<dbReference type="Gene3D" id="2.30.40.10">
    <property type="entry name" value="Urease, subunit C, domain 1"/>
    <property type="match status" value="2"/>
</dbReference>
<feature type="domain" description="Amidohydrolase 3" evidence="2">
    <location>
        <begin position="77"/>
        <end position="516"/>
    </location>
</feature>
<dbReference type="OrthoDB" id="9775607at2"/>
<evidence type="ECO:0000313" key="3">
    <source>
        <dbReference type="EMBL" id="RYU95832.1"/>
    </source>
</evidence>
<dbReference type="AlphaFoldDB" id="A0A4Q5M0Y6"/>
<accession>A0A4Q5M0Y6</accession>
<dbReference type="SUPFAM" id="SSF51556">
    <property type="entry name" value="Metallo-dependent hydrolases"/>
    <property type="match status" value="1"/>
</dbReference>
<evidence type="ECO:0000313" key="4">
    <source>
        <dbReference type="Proteomes" id="UP000293162"/>
    </source>
</evidence>
<feature type="signal peptide" evidence="1">
    <location>
        <begin position="1"/>
        <end position="32"/>
    </location>
</feature>
<organism evidence="3 4">
    <name type="scientific">Emticicia agri</name>
    <dbReference type="NCBI Taxonomy" id="2492393"/>
    <lineage>
        <taxon>Bacteria</taxon>
        <taxon>Pseudomonadati</taxon>
        <taxon>Bacteroidota</taxon>
        <taxon>Cytophagia</taxon>
        <taxon>Cytophagales</taxon>
        <taxon>Leadbetterellaceae</taxon>
        <taxon>Emticicia</taxon>
    </lineage>
</organism>
<proteinExistence type="predicted"/>
<dbReference type="Pfam" id="PF07969">
    <property type="entry name" value="Amidohydro_3"/>
    <property type="match status" value="1"/>
</dbReference>
<keyword evidence="4" id="KW-1185">Reference proteome</keyword>
<dbReference type="RefSeq" id="WP_130020712.1">
    <property type="nucleotide sequence ID" value="NZ_SEWF01000011.1"/>
</dbReference>
<gene>
    <name evidence="3" type="ORF">EWM59_09390</name>
</gene>
<dbReference type="PANTHER" id="PTHR11647:SF1">
    <property type="entry name" value="COLLAPSIN RESPONSE MEDIATOR PROTEIN"/>
    <property type="match status" value="1"/>
</dbReference>
<protein>
    <submittedName>
        <fullName evidence="3">D-aminoacylase</fullName>
    </submittedName>
</protein>